<sequence>MNDLISGLLDVVIAIAGFLGLHSWEQGQMLTAAAIAIGFCLLVVAAVARSDREEELALIPVRPRPDNGLRQSTRRK</sequence>
<dbReference type="Proteomes" id="UP000621859">
    <property type="component" value="Unassembled WGS sequence"/>
</dbReference>
<dbReference type="RefSeq" id="WP_188695808.1">
    <property type="nucleotide sequence ID" value="NZ_BMLY01000005.1"/>
</dbReference>
<keyword evidence="1" id="KW-1133">Transmembrane helix</keyword>
<protein>
    <submittedName>
        <fullName evidence="2">Uncharacterized protein</fullName>
    </submittedName>
</protein>
<feature type="transmembrane region" description="Helical" evidence="1">
    <location>
        <begin position="7"/>
        <end position="24"/>
    </location>
</feature>
<accession>A0ABQ2PNU9</accession>
<keyword evidence="3" id="KW-1185">Reference proteome</keyword>
<name>A0ABQ2PNU9_9NEIS</name>
<keyword evidence="1" id="KW-0812">Transmembrane</keyword>
<evidence type="ECO:0000256" key="1">
    <source>
        <dbReference type="SAM" id="Phobius"/>
    </source>
</evidence>
<gene>
    <name evidence="2" type="ORF">GCM10010971_30930</name>
</gene>
<evidence type="ECO:0000313" key="2">
    <source>
        <dbReference type="EMBL" id="GGP27274.1"/>
    </source>
</evidence>
<reference evidence="3" key="1">
    <citation type="journal article" date="2019" name="Int. J. Syst. Evol. Microbiol.">
        <title>The Global Catalogue of Microorganisms (GCM) 10K type strain sequencing project: providing services to taxonomists for standard genome sequencing and annotation.</title>
        <authorList>
            <consortium name="The Broad Institute Genomics Platform"/>
            <consortium name="The Broad Institute Genome Sequencing Center for Infectious Disease"/>
            <person name="Wu L."/>
            <person name="Ma J."/>
        </authorList>
    </citation>
    <scope>NUCLEOTIDE SEQUENCE [LARGE SCALE GENOMIC DNA]</scope>
    <source>
        <strain evidence="3">CGMCC 1.8860</strain>
    </source>
</reference>
<dbReference type="EMBL" id="BMLY01000005">
    <property type="protein sequence ID" value="GGP27274.1"/>
    <property type="molecule type" value="Genomic_DNA"/>
</dbReference>
<proteinExistence type="predicted"/>
<comment type="caution">
    <text evidence="2">The sequence shown here is derived from an EMBL/GenBank/DDBJ whole genome shotgun (WGS) entry which is preliminary data.</text>
</comment>
<keyword evidence="1" id="KW-0472">Membrane</keyword>
<organism evidence="2 3">
    <name type="scientific">Silvimonas amylolytica</name>
    <dbReference type="NCBI Taxonomy" id="449663"/>
    <lineage>
        <taxon>Bacteria</taxon>
        <taxon>Pseudomonadati</taxon>
        <taxon>Pseudomonadota</taxon>
        <taxon>Betaproteobacteria</taxon>
        <taxon>Neisseriales</taxon>
        <taxon>Chitinibacteraceae</taxon>
        <taxon>Silvimonas</taxon>
    </lineage>
</organism>
<evidence type="ECO:0000313" key="3">
    <source>
        <dbReference type="Proteomes" id="UP000621859"/>
    </source>
</evidence>
<feature type="transmembrane region" description="Helical" evidence="1">
    <location>
        <begin position="30"/>
        <end position="48"/>
    </location>
</feature>